<evidence type="ECO:0000313" key="2">
    <source>
        <dbReference type="EMBL" id="TNJ43155.1"/>
    </source>
</evidence>
<comment type="caution">
    <text evidence="2">The sequence shown here is derived from an EMBL/GenBank/DDBJ whole genome shotgun (WGS) entry which is preliminary data.</text>
</comment>
<dbReference type="AlphaFoldDB" id="A0A5C4SHM5"/>
<reference evidence="2 3" key="1">
    <citation type="submission" date="2019-05" db="EMBL/GenBank/DDBJ databases">
        <title>Tamlana fucoidanivorans sp. nov., isolated from the surface of algae collected from Fujian province in China.</title>
        <authorList>
            <person name="Li J."/>
        </authorList>
    </citation>
    <scope>NUCLEOTIDE SEQUENCE [LARGE SCALE GENOMIC DNA]</scope>
    <source>
        <strain evidence="2 3">CW2-9</strain>
    </source>
</reference>
<feature type="chain" id="PRO_5023055503" evidence="1">
    <location>
        <begin position="18"/>
        <end position="259"/>
    </location>
</feature>
<feature type="signal peptide" evidence="1">
    <location>
        <begin position="1"/>
        <end position="17"/>
    </location>
</feature>
<evidence type="ECO:0000313" key="3">
    <source>
        <dbReference type="Proteomes" id="UP000308713"/>
    </source>
</evidence>
<organism evidence="2 3">
    <name type="scientific">Allotamlana fucoidanivorans</name>
    <dbReference type="NCBI Taxonomy" id="2583814"/>
    <lineage>
        <taxon>Bacteria</taxon>
        <taxon>Pseudomonadati</taxon>
        <taxon>Bacteroidota</taxon>
        <taxon>Flavobacteriia</taxon>
        <taxon>Flavobacteriales</taxon>
        <taxon>Flavobacteriaceae</taxon>
        <taxon>Allotamlana</taxon>
    </lineage>
</organism>
<evidence type="ECO:0000256" key="1">
    <source>
        <dbReference type="SAM" id="SignalP"/>
    </source>
</evidence>
<dbReference type="Proteomes" id="UP000308713">
    <property type="component" value="Unassembled WGS sequence"/>
</dbReference>
<gene>
    <name evidence="2" type="ORF">FGF67_12435</name>
</gene>
<keyword evidence="3" id="KW-1185">Reference proteome</keyword>
<proteinExistence type="predicted"/>
<sequence length="259" mass="30401">MKRVLYFLFFVYFPVAAQEEIKTTLINEIILNADAFISVDNFGNTYYTKNNVFYKTNGTQSTSYNNLQLGSLYSVNTFNPLKTNLFYKDFNTVILLDNRLAEIFKIDFNTLVPYKNVSFISAGYDNSLWIFNQDLQQLELFDYKLKNSKVKTVPVQSSVLDLKSNYNYCWLLTENFLYQYNYFGRLIKKIKNNGFIAIAENNDTIILKKEQSLFYLNENSDTIIPINTGNLFINDFFVIGETLYIYTKETLHLFQLKTH</sequence>
<dbReference type="OrthoDB" id="1143207at2"/>
<dbReference type="RefSeq" id="WP_139698072.1">
    <property type="nucleotide sequence ID" value="NZ_CP074074.1"/>
</dbReference>
<name>A0A5C4SHM5_9FLAO</name>
<keyword evidence="1" id="KW-0732">Signal</keyword>
<protein>
    <submittedName>
        <fullName evidence="2">Uncharacterized protein</fullName>
    </submittedName>
</protein>
<accession>A0A5C4SHM5</accession>
<dbReference type="EMBL" id="VDCS01000011">
    <property type="protein sequence ID" value="TNJ43155.1"/>
    <property type="molecule type" value="Genomic_DNA"/>
</dbReference>